<evidence type="ECO:0000259" key="6">
    <source>
        <dbReference type="Pfam" id="PF14378"/>
    </source>
</evidence>
<comment type="subcellular location">
    <subcellularLocation>
        <location evidence="1">Membrane</location>
        <topology evidence="1">Multi-pass membrane protein</topology>
    </subcellularLocation>
</comment>
<dbReference type="GO" id="GO:0016020">
    <property type="term" value="C:membrane"/>
    <property type="evidence" value="ECO:0007669"/>
    <property type="project" value="UniProtKB-SubCell"/>
</dbReference>
<dbReference type="EMBL" id="KF900641">
    <property type="protein sequence ID" value="AIF02135.1"/>
    <property type="molecule type" value="Genomic_DNA"/>
</dbReference>
<keyword evidence="2 5" id="KW-0812">Transmembrane</keyword>
<feature type="domain" description="Inositolphosphotransferase Aur1/Ipt1" evidence="6">
    <location>
        <begin position="50"/>
        <end position="229"/>
    </location>
</feature>
<dbReference type="InterPro" id="IPR026841">
    <property type="entry name" value="Aur1/Ipt1"/>
</dbReference>
<feature type="transmembrane region" description="Helical" evidence="5">
    <location>
        <begin position="114"/>
        <end position="132"/>
    </location>
</feature>
<organism evidence="7">
    <name type="scientific">uncultured marine group II/III euryarchaeote KM3_153_G11</name>
    <dbReference type="NCBI Taxonomy" id="1457896"/>
    <lineage>
        <taxon>Archaea</taxon>
        <taxon>Methanobacteriati</taxon>
        <taxon>Methanobacteriota</taxon>
        <taxon>environmental samples</taxon>
    </lineage>
</organism>
<evidence type="ECO:0000313" key="7">
    <source>
        <dbReference type="EMBL" id="AIF02135.1"/>
    </source>
</evidence>
<evidence type="ECO:0000256" key="3">
    <source>
        <dbReference type="ARBA" id="ARBA00022989"/>
    </source>
</evidence>
<feature type="transmembrane region" description="Helical" evidence="5">
    <location>
        <begin position="217"/>
        <end position="235"/>
    </location>
</feature>
<feature type="transmembrane region" description="Helical" evidence="5">
    <location>
        <begin position="191"/>
        <end position="211"/>
    </location>
</feature>
<feature type="transmembrane region" description="Helical" evidence="5">
    <location>
        <begin position="12"/>
        <end position="31"/>
    </location>
</feature>
<evidence type="ECO:0000256" key="2">
    <source>
        <dbReference type="ARBA" id="ARBA00022692"/>
    </source>
</evidence>
<dbReference type="InterPro" id="IPR052185">
    <property type="entry name" value="IPC_Synthase-Related"/>
</dbReference>
<feature type="transmembrane region" description="Helical" evidence="5">
    <location>
        <begin position="83"/>
        <end position="102"/>
    </location>
</feature>
<dbReference type="AlphaFoldDB" id="A0A075GFY6"/>
<dbReference type="CDD" id="cd03386">
    <property type="entry name" value="PAP2_Aur1_like"/>
    <property type="match status" value="1"/>
</dbReference>
<evidence type="ECO:0000256" key="4">
    <source>
        <dbReference type="ARBA" id="ARBA00023136"/>
    </source>
</evidence>
<reference evidence="7" key="1">
    <citation type="journal article" date="2014" name="Genome Biol. Evol.">
        <title>Pangenome evidence for extensive interdomain horizontal transfer affecting lineage core and shell genes in uncultured planktonic thaumarchaeota and euryarchaeota.</title>
        <authorList>
            <person name="Deschamps P."/>
            <person name="Zivanovic Y."/>
            <person name="Moreira D."/>
            <person name="Rodriguez-Valera F."/>
            <person name="Lopez-Garcia P."/>
        </authorList>
    </citation>
    <scope>NUCLEOTIDE SEQUENCE</scope>
</reference>
<accession>A0A075GFY6</accession>
<keyword evidence="4 5" id="KW-0472">Membrane</keyword>
<evidence type="ECO:0000256" key="1">
    <source>
        <dbReference type="ARBA" id="ARBA00004141"/>
    </source>
</evidence>
<protein>
    <recommendedName>
        <fullName evidence="6">Inositolphosphotransferase Aur1/Ipt1 domain-containing protein</fullName>
    </recommendedName>
</protein>
<name>A0A075GFY6_9EURY</name>
<keyword evidence="3 5" id="KW-1133">Transmembrane helix</keyword>
<sequence length="287" mass="32917">MNLRLLRLGKKLLPHFGELGLVVGAYFAYMYTRKLAIAEFETIALDNANRIISVERSLGFFWEPEWQAWTISSAKTLVVFFNWAYIVTFWPIVLTTALLLYVVNRRRYLYYRNVVMLSFAFALLGFMLFPLAPPRMLADQFVDTIKAFGPAFYASREFANFYNPYAAMPSLHFSWTIMLGVLFLRTPSMWIKVLGVLYPALTLMAITITANHYIMDAIGGALLIGASFVALELVVRRRLFIPVAIELLWHRLERRRISSEQTEGEEIVGQSLSGESTAGLWRYGPIR</sequence>
<evidence type="ECO:0000256" key="5">
    <source>
        <dbReference type="SAM" id="Phobius"/>
    </source>
</evidence>
<proteinExistence type="predicted"/>
<dbReference type="PANTHER" id="PTHR31310:SF7">
    <property type="entry name" value="PA-PHOSPHATASE RELATED-FAMILY PROTEIN DDB_G0268928"/>
    <property type="match status" value="1"/>
</dbReference>
<dbReference type="Pfam" id="PF14378">
    <property type="entry name" value="PAP2_3"/>
    <property type="match status" value="1"/>
</dbReference>
<feature type="transmembrane region" description="Helical" evidence="5">
    <location>
        <begin position="165"/>
        <end position="184"/>
    </location>
</feature>
<dbReference type="PANTHER" id="PTHR31310">
    <property type="match status" value="1"/>
</dbReference>